<gene>
    <name evidence="8" type="ORF">BDN70DRAFT_934529</name>
</gene>
<keyword evidence="4" id="KW-1133">Transmembrane helix</keyword>
<keyword evidence="6" id="KW-0325">Glycoprotein</keyword>
<keyword evidence="5" id="KW-0472">Membrane</keyword>
<comment type="subcellular location">
    <subcellularLocation>
        <location evidence="1">Membrane</location>
        <topology evidence="1">Single-pass membrane protein</topology>
    </subcellularLocation>
</comment>
<keyword evidence="2" id="KW-0812">Transmembrane</keyword>
<dbReference type="Proteomes" id="UP000807469">
    <property type="component" value="Unassembled WGS sequence"/>
</dbReference>
<evidence type="ECO:0000256" key="4">
    <source>
        <dbReference type="ARBA" id="ARBA00022989"/>
    </source>
</evidence>
<organism evidence="8 9">
    <name type="scientific">Pholiota conissans</name>
    <dbReference type="NCBI Taxonomy" id="109636"/>
    <lineage>
        <taxon>Eukaryota</taxon>
        <taxon>Fungi</taxon>
        <taxon>Dikarya</taxon>
        <taxon>Basidiomycota</taxon>
        <taxon>Agaricomycotina</taxon>
        <taxon>Agaricomycetes</taxon>
        <taxon>Agaricomycetidae</taxon>
        <taxon>Agaricales</taxon>
        <taxon>Agaricineae</taxon>
        <taxon>Strophariaceae</taxon>
        <taxon>Pholiota</taxon>
    </lineage>
</organism>
<feature type="domain" description="WSC" evidence="7">
    <location>
        <begin position="159"/>
        <end position="261"/>
    </location>
</feature>
<dbReference type="AlphaFoldDB" id="A0A9P6CY97"/>
<dbReference type="PANTHER" id="PTHR24269">
    <property type="entry name" value="KREMEN PROTEIN"/>
    <property type="match status" value="1"/>
</dbReference>
<evidence type="ECO:0000256" key="6">
    <source>
        <dbReference type="ARBA" id="ARBA00023180"/>
    </source>
</evidence>
<dbReference type="PANTHER" id="PTHR24269:SF16">
    <property type="entry name" value="PROTEIN SLG1"/>
    <property type="match status" value="1"/>
</dbReference>
<evidence type="ECO:0000256" key="5">
    <source>
        <dbReference type="ARBA" id="ARBA00023136"/>
    </source>
</evidence>
<evidence type="ECO:0000313" key="9">
    <source>
        <dbReference type="Proteomes" id="UP000807469"/>
    </source>
</evidence>
<dbReference type="GO" id="GO:0005886">
    <property type="term" value="C:plasma membrane"/>
    <property type="evidence" value="ECO:0007669"/>
    <property type="project" value="TreeGrafter"/>
</dbReference>
<evidence type="ECO:0000256" key="3">
    <source>
        <dbReference type="ARBA" id="ARBA00022729"/>
    </source>
</evidence>
<accession>A0A9P6CY97</accession>
<feature type="domain" description="WSC" evidence="7">
    <location>
        <begin position="47"/>
        <end position="141"/>
    </location>
</feature>
<name>A0A9P6CY97_9AGAR</name>
<evidence type="ECO:0000259" key="7">
    <source>
        <dbReference type="PROSITE" id="PS51212"/>
    </source>
</evidence>
<keyword evidence="3" id="KW-0732">Signal</keyword>
<dbReference type="SMART" id="SM00321">
    <property type="entry name" value="WSC"/>
    <property type="match status" value="2"/>
</dbReference>
<comment type="caution">
    <text evidence="8">The sequence shown here is derived from an EMBL/GenBank/DDBJ whole genome shotgun (WGS) entry which is preliminary data.</text>
</comment>
<evidence type="ECO:0000313" key="8">
    <source>
        <dbReference type="EMBL" id="KAF9477054.1"/>
    </source>
</evidence>
<dbReference type="InterPro" id="IPR002889">
    <property type="entry name" value="WSC_carb-bd"/>
</dbReference>
<dbReference type="InterPro" id="IPR051836">
    <property type="entry name" value="Kremen_rcpt"/>
</dbReference>
<evidence type="ECO:0000256" key="1">
    <source>
        <dbReference type="ARBA" id="ARBA00004167"/>
    </source>
</evidence>
<reference evidence="8" key="1">
    <citation type="submission" date="2020-11" db="EMBL/GenBank/DDBJ databases">
        <authorList>
            <consortium name="DOE Joint Genome Institute"/>
            <person name="Ahrendt S."/>
            <person name="Riley R."/>
            <person name="Andreopoulos W."/>
            <person name="Labutti K."/>
            <person name="Pangilinan J."/>
            <person name="Ruiz-Duenas F.J."/>
            <person name="Barrasa J.M."/>
            <person name="Sanchez-Garcia M."/>
            <person name="Camarero S."/>
            <person name="Miyauchi S."/>
            <person name="Serrano A."/>
            <person name="Linde D."/>
            <person name="Babiker R."/>
            <person name="Drula E."/>
            <person name="Ayuso-Fernandez I."/>
            <person name="Pacheco R."/>
            <person name="Padilla G."/>
            <person name="Ferreira P."/>
            <person name="Barriuso J."/>
            <person name="Kellner H."/>
            <person name="Castanera R."/>
            <person name="Alfaro M."/>
            <person name="Ramirez L."/>
            <person name="Pisabarro A.G."/>
            <person name="Kuo A."/>
            <person name="Tritt A."/>
            <person name="Lipzen A."/>
            <person name="He G."/>
            <person name="Yan M."/>
            <person name="Ng V."/>
            <person name="Cullen D."/>
            <person name="Martin F."/>
            <person name="Rosso M.-N."/>
            <person name="Henrissat B."/>
            <person name="Hibbett D."/>
            <person name="Martinez A.T."/>
            <person name="Grigoriev I.V."/>
        </authorList>
    </citation>
    <scope>NUCLEOTIDE SEQUENCE</scope>
    <source>
        <strain evidence="8">CIRM-BRFM 674</strain>
    </source>
</reference>
<sequence length="475" mass="49987">MRTLKPIKQIFLATIVAGVLLAETLASAAFVVHSVARQVNPNGPAAGWTSVGCFTDRGAARTLMATSILGSATMTPAVCTQFCESKGKGFAGVENGQDCWCDGVIQTSANQTAPTDCNTPCKGDATLSCGGASRIEVFTNGAPSPALVTGAEDNVDELLWSYLGCYSDSPTRILGRLTGSAASLEGCVTLCANQVIVSQGTEFFTFAGMENGGECWCDNLIDTTTIQSRRLPDIACAATACPGDPSEACGGPFVMALYQQPTEDEEGHNFFNSKCRSVVAPGPQIPDGTTFSLTAVFKDEPSSSMPINLAVLDTTKTIENGSQVAAVILSACPTCNLPPLRFGTGPFFQFLYTVVEPGNDLSGGFEVTIPPGGTSNFRQITAPYLTWNMGGYCFVLNPLDPSGQTLALTSEVTKIFPTILSPTQTDIQLDMFAPFALCRNNTAGGRMDVVFKGLQNQLGLNVSGCRDIVLTIQIN</sequence>
<dbReference type="EMBL" id="MU155273">
    <property type="protein sequence ID" value="KAF9477054.1"/>
    <property type="molecule type" value="Genomic_DNA"/>
</dbReference>
<protein>
    <submittedName>
        <fullName evidence="8">WSC-domain-containing protein</fullName>
    </submittedName>
</protein>
<dbReference type="Pfam" id="PF01822">
    <property type="entry name" value="WSC"/>
    <property type="match status" value="2"/>
</dbReference>
<dbReference type="OrthoDB" id="5985073at2759"/>
<keyword evidence="9" id="KW-1185">Reference proteome</keyword>
<dbReference type="PROSITE" id="PS51212">
    <property type="entry name" value="WSC"/>
    <property type="match status" value="2"/>
</dbReference>
<evidence type="ECO:0000256" key="2">
    <source>
        <dbReference type="ARBA" id="ARBA00022692"/>
    </source>
</evidence>
<proteinExistence type="predicted"/>